<feature type="domain" description="CN hydrolase" evidence="2">
    <location>
        <begin position="1"/>
        <end position="277"/>
    </location>
</feature>
<dbReference type="GO" id="GO:0016787">
    <property type="term" value="F:hydrolase activity"/>
    <property type="evidence" value="ECO:0007669"/>
    <property type="project" value="UniProtKB-KW"/>
</dbReference>
<dbReference type="RefSeq" id="WP_101344415.1">
    <property type="nucleotide sequence ID" value="NZ_PJAI02000002.1"/>
</dbReference>
<dbReference type="InterPro" id="IPR036526">
    <property type="entry name" value="C-N_Hydrolase_sf"/>
</dbReference>
<dbReference type="Gene3D" id="3.60.110.10">
    <property type="entry name" value="Carbon-nitrogen hydrolase"/>
    <property type="match status" value="2"/>
</dbReference>
<reference evidence="3 4" key="1">
    <citation type="submission" date="2019-08" db="EMBL/GenBank/DDBJ databases">
        <title>Microbe sample from Colwellia echini.</title>
        <authorList>
            <person name="Christiansen L."/>
            <person name="Pathiraja D."/>
            <person name="Schultz-Johansen M."/>
            <person name="Choi I.-G."/>
            <person name="Stougaard P."/>
        </authorList>
    </citation>
    <scope>NUCLEOTIDE SEQUENCE [LARGE SCALE GENOMIC DNA]</scope>
    <source>
        <strain evidence="3 4">A3</strain>
    </source>
</reference>
<accession>A0ABY3N0N2</accession>
<dbReference type="EMBL" id="PJAI02000002">
    <property type="protein sequence ID" value="TYK66926.1"/>
    <property type="molecule type" value="Genomic_DNA"/>
</dbReference>
<evidence type="ECO:0000313" key="4">
    <source>
        <dbReference type="Proteomes" id="UP000815846"/>
    </source>
</evidence>
<dbReference type="InterPro" id="IPR050345">
    <property type="entry name" value="Aliph_Amidase/BUP"/>
</dbReference>
<evidence type="ECO:0000256" key="1">
    <source>
        <dbReference type="ARBA" id="ARBA00022801"/>
    </source>
</evidence>
<sequence>MRVAVSQFASSANTQQNLANCLRIIAKTAECKPDIIVLPEYCNTLFCHFKPSYIDHNHAWQQALSIEGEFLQAIAEQALVHNCYIVINISLKRDLSRNITVSMAESNAKSNITVTSCLFSPLGKLIHQQDKQTLSGFEQKYFITGSEAAQVIPILQSHKKNTQLGLLSGQQSMNFHPARTLALAGAQLICNSYNTFTIDQSQLHDIAIASENNIFIATANKVGSLMNEEALATNLSGENIEEFLIGSGQSQIISPQGLVLAKLGGTEEGFTFADIDLTDNEAKSIVGINTKYRPDGTSIVNQRRPELYSVQAAVDGASTKANLQQSQCLNQESYDKASRVPTTANVAIFATYKPNEEAINDVCHYIENNLSDIIQLPELFFVTDKALTQDSAQRAEIARLCQQLISQVSAVLRPFQYLCTSVIINDTHQAIIISEQGVFASQQQLHFCQRYQWTALGDKLNLIALPLEQGTINVAMLTADDANIAELVSVAAINNAHLLLVPFDIQESIEVEFSLPARATENKVCIVAASREKSFANSVSVINAANDKNNIYSKNKLKEIKSTGLIINLTVESAVSRPNVSKASTLLPQWRSRKFNGYLNEPLVKHQFGKITKAIVHPVAAIKN</sequence>
<dbReference type="PROSITE" id="PS50263">
    <property type="entry name" value="CN_HYDROLASE"/>
    <property type="match status" value="1"/>
</dbReference>
<dbReference type="CDD" id="cd07197">
    <property type="entry name" value="nitrilase"/>
    <property type="match status" value="1"/>
</dbReference>
<dbReference type="SUPFAM" id="SSF56317">
    <property type="entry name" value="Carbon-nitrogen hydrolase"/>
    <property type="match status" value="2"/>
</dbReference>
<organism evidence="3 4">
    <name type="scientific">Colwellia echini</name>
    <dbReference type="NCBI Taxonomy" id="1982103"/>
    <lineage>
        <taxon>Bacteria</taxon>
        <taxon>Pseudomonadati</taxon>
        <taxon>Pseudomonadota</taxon>
        <taxon>Gammaproteobacteria</taxon>
        <taxon>Alteromonadales</taxon>
        <taxon>Colwelliaceae</taxon>
        <taxon>Colwellia</taxon>
    </lineage>
</organism>
<protein>
    <submittedName>
        <fullName evidence="3">Carbon-nitrogen hydrolase</fullName>
    </submittedName>
</protein>
<evidence type="ECO:0000259" key="2">
    <source>
        <dbReference type="PROSITE" id="PS50263"/>
    </source>
</evidence>
<keyword evidence="4" id="KW-1185">Reference proteome</keyword>
<dbReference type="Proteomes" id="UP000815846">
    <property type="component" value="Unassembled WGS sequence"/>
</dbReference>
<dbReference type="Pfam" id="PF00795">
    <property type="entry name" value="CN_hydrolase"/>
    <property type="match status" value="1"/>
</dbReference>
<name>A0ABY3N0N2_9GAMM</name>
<evidence type="ECO:0000313" key="3">
    <source>
        <dbReference type="EMBL" id="TYK66926.1"/>
    </source>
</evidence>
<dbReference type="PANTHER" id="PTHR43674">
    <property type="entry name" value="NITRILASE C965.09-RELATED"/>
    <property type="match status" value="1"/>
</dbReference>
<proteinExistence type="predicted"/>
<dbReference type="InterPro" id="IPR003010">
    <property type="entry name" value="C-N_Hydrolase"/>
</dbReference>
<gene>
    <name evidence="3" type="ORF">CWS31_003865</name>
</gene>
<comment type="caution">
    <text evidence="3">The sequence shown here is derived from an EMBL/GenBank/DDBJ whole genome shotgun (WGS) entry which is preliminary data.</text>
</comment>
<keyword evidence="1 3" id="KW-0378">Hydrolase</keyword>
<dbReference type="PANTHER" id="PTHR43674:SF16">
    <property type="entry name" value="CARBON-NITROGEN FAMILY, PUTATIVE (AFU_ORTHOLOGUE AFUA_5G02350)-RELATED"/>
    <property type="match status" value="1"/>
</dbReference>